<dbReference type="Pfam" id="PF04542">
    <property type="entry name" value="Sigma70_r2"/>
    <property type="match status" value="1"/>
</dbReference>
<feature type="region of interest" description="Disordered" evidence="6">
    <location>
        <begin position="97"/>
        <end position="121"/>
    </location>
</feature>
<dbReference type="InterPro" id="IPR013324">
    <property type="entry name" value="RNA_pol_sigma_r3/r4-like"/>
</dbReference>
<evidence type="ECO:0000256" key="2">
    <source>
        <dbReference type="ARBA" id="ARBA00023015"/>
    </source>
</evidence>
<dbReference type="SUPFAM" id="SSF88659">
    <property type="entry name" value="Sigma3 and sigma4 domains of RNA polymerase sigma factors"/>
    <property type="match status" value="1"/>
</dbReference>
<dbReference type="RefSeq" id="WP_098075448.1">
    <property type="nucleotide sequence ID" value="NZ_PDEQ01000004.1"/>
</dbReference>
<accession>A0A2A8CXZ4</accession>
<dbReference type="AlphaFoldDB" id="A0A2A8CXZ4"/>
<keyword evidence="10" id="KW-1185">Reference proteome</keyword>
<feature type="domain" description="RNA polymerase sigma-70 region 2" evidence="7">
    <location>
        <begin position="25"/>
        <end position="92"/>
    </location>
</feature>
<dbReference type="InterPro" id="IPR036388">
    <property type="entry name" value="WH-like_DNA-bd_sf"/>
</dbReference>
<dbReference type="InterPro" id="IPR014284">
    <property type="entry name" value="RNA_pol_sigma-70_dom"/>
</dbReference>
<evidence type="ECO:0000259" key="7">
    <source>
        <dbReference type="Pfam" id="PF04542"/>
    </source>
</evidence>
<feature type="domain" description="RNA polymerase sigma factor 70 region 4 type 2" evidence="8">
    <location>
        <begin position="126"/>
        <end position="178"/>
    </location>
</feature>
<evidence type="ECO:0000256" key="3">
    <source>
        <dbReference type="ARBA" id="ARBA00023082"/>
    </source>
</evidence>
<dbReference type="Pfam" id="PF08281">
    <property type="entry name" value="Sigma70_r4_2"/>
    <property type="match status" value="1"/>
</dbReference>
<keyword evidence="2" id="KW-0805">Transcription regulation</keyword>
<dbReference type="NCBIfam" id="TIGR02937">
    <property type="entry name" value="sigma70-ECF"/>
    <property type="match status" value="1"/>
</dbReference>
<dbReference type="PANTHER" id="PTHR43133">
    <property type="entry name" value="RNA POLYMERASE ECF-TYPE SIGMA FACTO"/>
    <property type="match status" value="1"/>
</dbReference>
<evidence type="ECO:0000256" key="6">
    <source>
        <dbReference type="SAM" id="MobiDB-lite"/>
    </source>
</evidence>
<dbReference type="SUPFAM" id="SSF88946">
    <property type="entry name" value="Sigma2 domain of RNA polymerase sigma factors"/>
    <property type="match status" value="1"/>
</dbReference>
<dbReference type="GO" id="GO:0016987">
    <property type="term" value="F:sigma factor activity"/>
    <property type="evidence" value="ECO:0007669"/>
    <property type="project" value="UniProtKB-KW"/>
</dbReference>
<keyword evidence="3" id="KW-0731">Sigma factor</keyword>
<organism evidence="9 10">
    <name type="scientific">Longibacter salinarum</name>
    <dbReference type="NCBI Taxonomy" id="1850348"/>
    <lineage>
        <taxon>Bacteria</taxon>
        <taxon>Pseudomonadati</taxon>
        <taxon>Rhodothermota</taxon>
        <taxon>Rhodothermia</taxon>
        <taxon>Rhodothermales</taxon>
        <taxon>Salisaetaceae</taxon>
        <taxon>Longibacter</taxon>
    </lineage>
</organism>
<dbReference type="Proteomes" id="UP000220102">
    <property type="component" value="Unassembled WGS sequence"/>
</dbReference>
<dbReference type="GO" id="GO:0003677">
    <property type="term" value="F:DNA binding"/>
    <property type="evidence" value="ECO:0007669"/>
    <property type="project" value="UniProtKB-KW"/>
</dbReference>
<dbReference type="InterPro" id="IPR013249">
    <property type="entry name" value="RNA_pol_sigma70_r4_t2"/>
</dbReference>
<proteinExistence type="inferred from homology"/>
<evidence type="ECO:0000256" key="5">
    <source>
        <dbReference type="ARBA" id="ARBA00023163"/>
    </source>
</evidence>
<evidence type="ECO:0000259" key="8">
    <source>
        <dbReference type="Pfam" id="PF08281"/>
    </source>
</evidence>
<dbReference type="InterPro" id="IPR039425">
    <property type="entry name" value="RNA_pol_sigma-70-like"/>
</dbReference>
<keyword evidence="5" id="KW-0804">Transcription</keyword>
<evidence type="ECO:0000313" key="10">
    <source>
        <dbReference type="Proteomes" id="UP000220102"/>
    </source>
</evidence>
<sequence length="193" mass="22608">MPDDVSDGTYVQRVRDGDSSAFRPLLERYEGMVYELTYRYASDEDDAADLAQEVFMRAYNRIDDLRNPDRFASWLYGIALNRCRDYAKNIRRQTFPFSRTEAADQDSTPNPLERQDSKLEREEKGEALWRALDTLTPTYSVPFLMKYRDGMTYKAMSKRLDVSVSALKVRVHRARKKLRTVLENEDLDAIRPE</sequence>
<dbReference type="CDD" id="cd06171">
    <property type="entry name" value="Sigma70_r4"/>
    <property type="match status" value="1"/>
</dbReference>
<dbReference type="OrthoDB" id="9780326at2"/>
<reference evidence="9 10" key="1">
    <citation type="submission" date="2017-10" db="EMBL/GenBank/DDBJ databases">
        <title>Draft genome of Longibacter Salinarum.</title>
        <authorList>
            <person name="Goh K.M."/>
            <person name="Shamsir M.S."/>
            <person name="Lim S.W."/>
        </authorList>
    </citation>
    <scope>NUCLEOTIDE SEQUENCE [LARGE SCALE GENOMIC DNA]</scope>
    <source>
        <strain evidence="9 10">KCTC 52045</strain>
    </source>
</reference>
<evidence type="ECO:0000256" key="1">
    <source>
        <dbReference type="ARBA" id="ARBA00010641"/>
    </source>
</evidence>
<comment type="caution">
    <text evidence="9">The sequence shown here is derived from an EMBL/GenBank/DDBJ whole genome shotgun (WGS) entry which is preliminary data.</text>
</comment>
<dbReference type="InterPro" id="IPR007627">
    <property type="entry name" value="RNA_pol_sigma70_r2"/>
</dbReference>
<dbReference type="GO" id="GO:0006352">
    <property type="term" value="P:DNA-templated transcription initiation"/>
    <property type="evidence" value="ECO:0007669"/>
    <property type="project" value="InterPro"/>
</dbReference>
<keyword evidence="4" id="KW-0238">DNA-binding</keyword>
<dbReference type="InterPro" id="IPR013325">
    <property type="entry name" value="RNA_pol_sigma_r2"/>
</dbReference>
<dbReference type="Gene3D" id="1.10.1740.10">
    <property type="match status" value="1"/>
</dbReference>
<name>A0A2A8CXZ4_9BACT</name>
<evidence type="ECO:0000313" key="9">
    <source>
        <dbReference type="EMBL" id="PEN13526.1"/>
    </source>
</evidence>
<protein>
    <submittedName>
        <fullName evidence="9">RNA polymerase subunit sigma-70</fullName>
    </submittedName>
</protein>
<comment type="similarity">
    <text evidence="1">Belongs to the sigma-70 factor family. ECF subfamily.</text>
</comment>
<dbReference type="PANTHER" id="PTHR43133:SF8">
    <property type="entry name" value="RNA POLYMERASE SIGMA FACTOR HI_1459-RELATED"/>
    <property type="match status" value="1"/>
</dbReference>
<gene>
    <name evidence="9" type="ORF">CRI94_09435</name>
</gene>
<dbReference type="EMBL" id="PDEQ01000004">
    <property type="protein sequence ID" value="PEN13526.1"/>
    <property type="molecule type" value="Genomic_DNA"/>
</dbReference>
<dbReference type="Gene3D" id="1.10.10.10">
    <property type="entry name" value="Winged helix-like DNA-binding domain superfamily/Winged helix DNA-binding domain"/>
    <property type="match status" value="1"/>
</dbReference>
<evidence type="ECO:0000256" key="4">
    <source>
        <dbReference type="ARBA" id="ARBA00023125"/>
    </source>
</evidence>